<proteinExistence type="predicted"/>
<dbReference type="InterPro" id="IPR037401">
    <property type="entry name" value="SnoaL-like"/>
</dbReference>
<dbReference type="Pfam" id="PF12680">
    <property type="entry name" value="SnoaL_2"/>
    <property type="match status" value="1"/>
</dbReference>
<evidence type="ECO:0000313" key="2">
    <source>
        <dbReference type="Proteomes" id="UP000239089"/>
    </source>
</evidence>
<dbReference type="SUPFAM" id="SSF54427">
    <property type="entry name" value="NTF2-like"/>
    <property type="match status" value="1"/>
</dbReference>
<gene>
    <name evidence="1" type="ORF">CCR94_20890</name>
</gene>
<comment type="caution">
    <text evidence="1">The sequence shown here is derived from an EMBL/GenBank/DDBJ whole genome shotgun (WGS) entry which is preliminary data.</text>
</comment>
<name>A0A2S6MXN9_9HYPH</name>
<dbReference type="InterPro" id="IPR032710">
    <property type="entry name" value="NTF2-like_dom_sf"/>
</dbReference>
<dbReference type="RefSeq" id="WP_104509921.1">
    <property type="nucleotide sequence ID" value="NZ_JACIGC010000002.1"/>
</dbReference>
<sequence>MSDSEGLTPAIDRAKFEEIISTLLASRPSPRQIISCFADDAEWRLHGEPANWSYAGLRRGRESVLAFLKAFAVEFQQLGLRRLATVIDNDQACIQYDLRVRHRGTHREDTIPCLCFIRLEGALIAEVNEFVDSARLFALRESRY</sequence>
<dbReference type="OrthoDB" id="7061942at2"/>
<accession>A0A2S6MXN9</accession>
<organism evidence="1 2">
    <name type="scientific">Rhodoblastus sphagnicola</name>
    <dbReference type="NCBI Taxonomy" id="333368"/>
    <lineage>
        <taxon>Bacteria</taxon>
        <taxon>Pseudomonadati</taxon>
        <taxon>Pseudomonadota</taxon>
        <taxon>Alphaproteobacteria</taxon>
        <taxon>Hyphomicrobiales</taxon>
        <taxon>Rhodoblastaceae</taxon>
        <taxon>Rhodoblastus</taxon>
    </lineage>
</organism>
<dbReference type="EMBL" id="NHSJ01000128">
    <property type="protein sequence ID" value="PPQ27132.1"/>
    <property type="molecule type" value="Genomic_DNA"/>
</dbReference>
<dbReference type="Proteomes" id="UP000239089">
    <property type="component" value="Unassembled WGS sequence"/>
</dbReference>
<protein>
    <submittedName>
        <fullName evidence="1">Uncharacterized protein</fullName>
    </submittedName>
</protein>
<evidence type="ECO:0000313" key="1">
    <source>
        <dbReference type="EMBL" id="PPQ27132.1"/>
    </source>
</evidence>
<reference evidence="1 2" key="1">
    <citation type="journal article" date="2018" name="Arch. Microbiol.">
        <title>New insights into the metabolic potential of the phototrophic purple bacterium Rhodopila globiformis DSM 161(T) from its draft genome sequence and evidence for a vanadium-dependent nitrogenase.</title>
        <authorList>
            <person name="Imhoff J.F."/>
            <person name="Rahn T."/>
            <person name="Kunzel S."/>
            <person name="Neulinger S.C."/>
        </authorList>
    </citation>
    <scope>NUCLEOTIDE SEQUENCE [LARGE SCALE GENOMIC DNA]</scope>
    <source>
        <strain evidence="1 2">DSM 16996</strain>
    </source>
</reference>
<dbReference type="Gene3D" id="3.10.450.50">
    <property type="match status" value="1"/>
</dbReference>
<dbReference type="AlphaFoldDB" id="A0A2S6MXN9"/>
<keyword evidence="2" id="KW-1185">Reference proteome</keyword>